<keyword evidence="5" id="KW-1185">Reference proteome</keyword>
<dbReference type="InterPro" id="IPR036397">
    <property type="entry name" value="RNaseH_sf"/>
</dbReference>
<dbReference type="EMBL" id="ASPP01007722">
    <property type="protein sequence ID" value="ETO26660.1"/>
    <property type="molecule type" value="Genomic_DNA"/>
</dbReference>
<name>X6NK23_RETFI</name>
<dbReference type="SMART" id="SM00949">
    <property type="entry name" value="PAZ"/>
    <property type="match status" value="1"/>
</dbReference>
<reference evidence="4 5" key="1">
    <citation type="journal article" date="2013" name="Curr. Biol.">
        <title>The Genome of the Foraminiferan Reticulomyxa filosa.</title>
        <authorList>
            <person name="Glockner G."/>
            <person name="Hulsmann N."/>
            <person name="Schleicher M."/>
            <person name="Noegel A.A."/>
            <person name="Eichinger L."/>
            <person name="Gallinger C."/>
            <person name="Pawlowski J."/>
            <person name="Sierra R."/>
            <person name="Euteneuer U."/>
            <person name="Pillet L."/>
            <person name="Moustafa A."/>
            <person name="Platzer M."/>
            <person name="Groth M."/>
            <person name="Szafranski K."/>
            <person name="Schliwa M."/>
        </authorList>
    </citation>
    <scope>NUCLEOTIDE SEQUENCE [LARGE SCALE GENOMIC DNA]</scope>
</reference>
<sequence>MDLYLDSPEITIEQQQALLNIFNRRKMMDSGFCYLCIIVIIIIIIIIIIVVVVVGHKKCSIQMLAASKKSRGGNAVFKADTASKLVSRETIHDLIKREFGSMDPKSSDFRQAVKQRLENNYFCLTYSRQTQMIGEIDFSQNDQSSFELRVSGDGEKITYANYLKKVYGIDSPKKELFVMKDKTGKKICSFLPQHAQLTLRSDAIGDTYAEVLETTTMPIHDRLRRVDSLVTHIKKADEKRKNANKKGPTKKGDESSASEVDEKKVEKKDDLASLDFDIKLEPLVIKAVELNYPDIVYMRKDGKIVKDNILDLQWGKSGGGYLDKMVPLQRWAIVIDENDRYMESNIQNITRGCYSFIESRELPQKMLGEPDIIGINFKDTDSYSDVLKKKYQLVMLALPEGDLGSQYKAQFTRVLQSKEADERACLIQCLLGRNATNPNVIKGSLDDVMAKIGNVLFQIEPNLPNGDKFIDLKKTWCVGIELSHRAGKPTAVVLALTTAPLEGSLRSWHFATHLNPAKKDVISLEAACNLMTKALEMAVAEVGAKNLPANIIVLRGGMPDNRLRELYSKEVVGVVRALNTFKEKHSNNPAVKSWKSKLNFTSVAKVSWIDLDSLSLTTKVRIALVLLMSLLSFMMVSLLKGTVLLYFYF</sequence>
<dbReference type="InterPro" id="IPR036085">
    <property type="entry name" value="PAZ_dom_sf"/>
</dbReference>
<dbReference type="Gene3D" id="3.30.420.10">
    <property type="entry name" value="Ribonuclease H-like superfamily/Ribonuclease H"/>
    <property type="match status" value="1"/>
</dbReference>
<comment type="caution">
    <text evidence="4">The sequence shown here is derived from an EMBL/GenBank/DDBJ whole genome shotgun (WGS) entry which is preliminary data.</text>
</comment>
<dbReference type="InterPro" id="IPR012337">
    <property type="entry name" value="RNaseH-like_sf"/>
</dbReference>
<dbReference type="Gene3D" id="2.170.260.10">
    <property type="entry name" value="paz domain"/>
    <property type="match status" value="1"/>
</dbReference>
<dbReference type="PROSITE" id="PS50821">
    <property type="entry name" value="PAZ"/>
    <property type="match status" value="1"/>
</dbReference>
<proteinExistence type="predicted"/>
<evidence type="ECO:0000256" key="2">
    <source>
        <dbReference type="SAM" id="Phobius"/>
    </source>
</evidence>
<dbReference type="GO" id="GO:0003723">
    <property type="term" value="F:RNA binding"/>
    <property type="evidence" value="ECO:0007669"/>
    <property type="project" value="InterPro"/>
</dbReference>
<dbReference type="AlphaFoldDB" id="X6NK23"/>
<protein>
    <recommendedName>
        <fullName evidence="3">PAZ domain-containing protein</fullName>
    </recommendedName>
</protein>
<feature type="region of interest" description="Disordered" evidence="1">
    <location>
        <begin position="237"/>
        <end position="264"/>
    </location>
</feature>
<dbReference type="PANTHER" id="PTHR22891">
    <property type="entry name" value="EUKARYOTIC TRANSLATION INITIATION FACTOR 2C"/>
    <property type="match status" value="1"/>
</dbReference>
<gene>
    <name evidence="4" type="ORF">RFI_10474</name>
</gene>
<keyword evidence="2" id="KW-0472">Membrane</keyword>
<feature type="compositionally biased region" description="Basic and acidic residues" evidence="1">
    <location>
        <begin position="250"/>
        <end position="264"/>
    </location>
</feature>
<dbReference type="Proteomes" id="UP000023152">
    <property type="component" value="Unassembled WGS sequence"/>
</dbReference>
<evidence type="ECO:0000256" key="1">
    <source>
        <dbReference type="SAM" id="MobiDB-lite"/>
    </source>
</evidence>
<keyword evidence="2" id="KW-0812">Transmembrane</keyword>
<dbReference type="SUPFAM" id="SSF53098">
    <property type="entry name" value="Ribonuclease H-like"/>
    <property type="match status" value="1"/>
</dbReference>
<evidence type="ECO:0000313" key="4">
    <source>
        <dbReference type="EMBL" id="ETO26660.1"/>
    </source>
</evidence>
<dbReference type="OrthoDB" id="10252740at2759"/>
<accession>X6NK23</accession>
<dbReference type="Pfam" id="PF02170">
    <property type="entry name" value="PAZ"/>
    <property type="match status" value="1"/>
</dbReference>
<dbReference type="InterPro" id="IPR003100">
    <property type="entry name" value="PAZ_dom"/>
</dbReference>
<evidence type="ECO:0000259" key="3">
    <source>
        <dbReference type="PROSITE" id="PS50821"/>
    </source>
</evidence>
<evidence type="ECO:0000313" key="5">
    <source>
        <dbReference type="Proteomes" id="UP000023152"/>
    </source>
</evidence>
<feature type="transmembrane region" description="Helical" evidence="2">
    <location>
        <begin position="32"/>
        <end position="54"/>
    </location>
</feature>
<organism evidence="4 5">
    <name type="scientific">Reticulomyxa filosa</name>
    <dbReference type="NCBI Taxonomy" id="46433"/>
    <lineage>
        <taxon>Eukaryota</taxon>
        <taxon>Sar</taxon>
        <taxon>Rhizaria</taxon>
        <taxon>Retaria</taxon>
        <taxon>Foraminifera</taxon>
        <taxon>Monothalamids</taxon>
        <taxon>Reticulomyxidae</taxon>
        <taxon>Reticulomyxa</taxon>
    </lineage>
</organism>
<feature type="domain" description="PAZ" evidence="3">
    <location>
        <begin position="90"/>
        <end position="199"/>
    </location>
</feature>
<keyword evidence="2" id="KW-1133">Transmembrane helix</keyword>
<dbReference type="SUPFAM" id="SSF101690">
    <property type="entry name" value="PAZ domain"/>
    <property type="match status" value="1"/>
</dbReference>
<feature type="transmembrane region" description="Helical" evidence="2">
    <location>
        <begin position="622"/>
        <end position="648"/>
    </location>
</feature>